<sequence>MKKMNIVLRLHTQKLLRKYLLASGVSLDELPALPSAVNLDDLAYWLSRERIRHSQSSKKPKTELAFVSLQNELLHDLCDALNVDNIKRTEEENRSVMDKIKFGLLTAAGILVAACQGFDGIYTMLSIFELSPSIIFGFGFVFSFLSVIVFCGFDLIKVSNALGVRINDSYKLLDAYLLQLQMIKSIRKKINGYCFCDLPANVLQEQEQIVSILKTCFLSLAEASSQLNRALHSENMEIAKTLMSVGSAILFFGSGFFAGQSVAVFTLTLMGSAIPAFWPVIIFSTLVGLAALSLYWYVERPELSKLVSSWFGLDEENIQKLCDEDLILKESKKLNHLERNIISISRITGRTMPSEQGVFTQERQFGEELVPQLLPGIKASTNNYSFLKPSDLTPKKSITPALFIDESLEDLDKSCLCL</sequence>
<evidence type="ECO:0000313" key="2">
    <source>
        <dbReference type="EMBL" id="STO20165.1"/>
    </source>
</evidence>
<dbReference type="AlphaFoldDB" id="A0A377G5S5"/>
<keyword evidence="1" id="KW-0812">Transmembrane</keyword>
<feature type="transmembrane region" description="Helical" evidence="1">
    <location>
        <begin position="134"/>
        <end position="156"/>
    </location>
</feature>
<gene>
    <name evidence="2" type="ORF">NCTC11370_00210</name>
</gene>
<dbReference type="EMBL" id="UGGT01000001">
    <property type="protein sequence ID" value="STO20165.1"/>
    <property type="molecule type" value="Genomic_DNA"/>
</dbReference>
<keyword evidence="1" id="KW-1133">Transmembrane helix</keyword>
<proteinExistence type="predicted"/>
<feature type="transmembrane region" description="Helical" evidence="1">
    <location>
        <begin position="248"/>
        <end position="270"/>
    </location>
</feature>
<feature type="transmembrane region" description="Helical" evidence="1">
    <location>
        <begin position="276"/>
        <end position="298"/>
    </location>
</feature>
<reference evidence="2 3" key="1">
    <citation type="submission" date="2018-06" db="EMBL/GenBank/DDBJ databases">
        <authorList>
            <consortium name="Pathogen Informatics"/>
            <person name="Doyle S."/>
        </authorList>
    </citation>
    <scope>NUCLEOTIDE SEQUENCE [LARGE SCALE GENOMIC DNA]</scope>
    <source>
        <strain evidence="2 3">NCTC11370</strain>
    </source>
</reference>
<keyword evidence="1" id="KW-0472">Membrane</keyword>
<evidence type="ECO:0000313" key="3">
    <source>
        <dbReference type="Proteomes" id="UP000254554"/>
    </source>
</evidence>
<evidence type="ECO:0000256" key="1">
    <source>
        <dbReference type="SAM" id="Phobius"/>
    </source>
</evidence>
<organism evidence="2 3">
    <name type="scientific">Fluoribacter dumoffii</name>
    <dbReference type="NCBI Taxonomy" id="463"/>
    <lineage>
        <taxon>Bacteria</taxon>
        <taxon>Pseudomonadati</taxon>
        <taxon>Pseudomonadota</taxon>
        <taxon>Gammaproteobacteria</taxon>
        <taxon>Legionellales</taxon>
        <taxon>Legionellaceae</taxon>
        <taxon>Fluoribacter</taxon>
    </lineage>
</organism>
<protein>
    <recommendedName>
        <fullName evidence="4">Coiled-coil protein</fullName>
    </recommendedName>
</protein>
<evidence type="ECO:0008006" key="4">
    <source>
        <dbReference type="Google" id="ProtNLM"/>
    </source>
</evidence>
<feature type="transmembrane region" description="Helical" evidence="1">
    <location>
        <begin position="102"/>
        <end position="128"/>
    </location>
</feature>
<accession>A0A377G5S5</accession>
<dbReference type="Proteomes" id="UP000254554">
    <property type="component" value="Unassembled WGS sequence"/>
</dbReference>
<keyword evidence="3" id="KW-1185">Reference proteome</keyword>
<name>A0A377G5S5_9GAMM</name>